<sequence>MICIVPEYTYANAITHDNCAPGPRQKPLGQLRRDEPMQEQASWNCILGCCPQVSGSVSRGRARTELDIQV</sequence>
<gene>
    <name evidence="1" type="ORF">LY79DRAFT_559327</name>
</gene>
<dbReference type="Proteomes" id="UP001230504">
    <property type="component" value="Unassembled WGS sequence"/>
</dbReference>
<protein>
    <submittedName>
        <fullName evidence="1">Uncharacterized protein</fullName>
    </submittedName>
</protein>
<reference evidence="1" key="1">
    <citation type="submission" date="2021-06" db="EMBL/GenBank/DDBJ databases">
        <title>Comparative genomics, transcriptomics and evolutionary studies reveal genomic signatures of adaptation to plant cell wall in hemibiotrophic fungi.</title>
        <authorList>
            <consortium name="DOE Joint Genome Institute"/>
            <person name="Baroncelli R."/>
            <person name="Diaz J.F."/>
            <person name="Benocci T."/>
            <person name="Peng M."/>
            <person name="Battaglia E."/>
            <person name="Haridas S."/>
            <person name="Andreopoulos W."/>
            <person name="Labutti K."/>
            <person name="Pangilinan J."/>
            <person name="Floch G.L."/>
            <person name="Makela M.R."/>
            <person name="Henrissat B."/>
            <person name="Grigoriev I.V."/>
            <person name="Crouch J.A."/>
            <person name="De Vries R.P."/>
            <person name="Sukno S.A."/>
            <person name="Thon M.R."/>
        </authorList>
    </citation>
    <scope>NUCLEOTIDE SEQUENCE</scope>
    <source>
        <strain evidence="1">CBS 125086</strain>
    </source>
</reference>
<dbReference type="GeneID" id="85442489"/>
<keyword evidence="2" id="KW-1185">Reference proteome</keyword>
<dbReference type="AlphaFoldDB" id="A0AAD8PVA6"/>
<evidence type="ECO:0000313" key="2">
    <source>
        <dbReference type="Proteomes" id="UP001230504"/>
    </source>
</evidence>
<dbReference type="RefSeq" id="XP_060412191.1">
    <property type="nucleotide sequence ID" value="XM_060558249.1"/>
</dbReference>
<organism evidence="1 2">
    <name type="scientific">Colletotrichum navitas</name>
    <dbReference type="NCBI Taxonomy" id="681940"/>
    <lineage>
        <taxon>Eukaryota</taxon>
        <taxon>Fungi</taxon>
        <taxon>Dikarya</taxon>
        <taxon>Ascomycota</taxon>
        <taxon>Pezizomycotina</taxon>
        <taxon>Sordariomycetes</taxon>
        <taxon>Hypocreomycetidae</taxon>
        <taxon>Glomerellales</taxon>
        <taxon>Glomerellaceae</taxon>
        <taxon>Colletotrichum</taxon>
        <taxon>Colletotrichum graminicola species complex</taxon>
    </lineage>
</organism>
<evidence type="ECO:0000313" key="1">
    <source>
        <dbReference type="EMBL" id="KAK1585147.1"/>
    </source>
</evidence>
<comment type="caution">
    <text evidence="1">The sequence shown here is derived from an EMBL/GenBank/DDBJ whole genome shotgun (WGS) entry which is preliminary data.</text>
</comment>
<dbReference type="EMBL" id="JAHLJV010000047">
    <property type="protein sequence ID" value="KAK1585147.1"/>
    <property type="molecule type" value="Genomic_DNA"/>
</dbReference>
<name>A0AAD8PVA6_9PEZI</name>
<proteinExistence type="predicted"/>
<accession>A0AAD8PVA6</accession>